<gene>
    <name evidence="2" type="ORF">GCM10009787_57490</name>
</gene>
<keyword evidence="3" id="KW-1185">Reference proteome</keyword>
<dbReference type="Proteomes" id="UP001501391">
    <property type="component" value="Unassembled WGS sequence"/>
</dbReference>
<organism evidence="2 3">
    <name type="scientific">Streptomyces bangladeshensis</name>
    <dbReference type="NCBI Taxonomy" id="295352"/>
    <lineage>
        <taxon>Bacteria</taxon>
        <taxon>Bacillati</taxon>
        <taxon>Actinomycetota</taxon>
        <taxon>Actinomycetes</taxon>
        <taxon>Kitasatosporales</taxon>
        <taxon>Streptomycetaceae</taxon>
        <taxon>Streptomyces</taxon>
    </lineage>
</organism>
<evidence type="ECO:0000256" key="1">
    <source>
        <dbReference type="SAM" id="MobiDB-lite"/>
    </source>
</evidence>
<evidence type="ECO:0000313" key="2">
    <source>
        <dbReference type="EMBL" id="GAA2201649.1"/>
    </source>
</evidence>
<sequence>MCPFPLTDISKQIGQIRSSCGHVGPPLGGLADALAGVRRLTESRRRIGASDAARRLHRAGTPPVPALADRLARAGRPVRETGPAGPEAPSADRSALRSMTDTLREEAGGVSAGGKPRQAGSGHPAAVLRPRRPVPRPGDAGPVGEAEPPSCQVDALRGLLHATPAHLAAVSGVLAPAAVPGVTAPSAPPGRPAR</sequence>
<protein>
    <submittedName>
        <fullName evidence="2">Uncharacterized protein</fullName>
    </submittedName>
</protein>
<feature type="region of interest" description="Disordered" evidence="1">
    <location>
        <begin position="75"/>
        <end position="150"/>
    </location>
</feature>
<name>A0ABP5NQ11_9ACTN</name>
<dbReference type="EMBL" id="BAAAOQ010000020">
    <property type="protein sequence ID" value="GAA2201649.1"/>
    <property type="molecule type" value="Genomic_DNA"/>
</dbReference>
<comment type="caution">
    <text evidence="2">The sequence shown here is derived from an EMBL/GenBank/DDBJ whole genome shotgun (WGS) entry which is preliminary data.</text>
</comment>
<evidence type="ECO:0000313" key="3">
    <source>
        <dbReference type="Proteomes" id="UP001501391"/>
    </source>
</evidence>
<reference evidence="3" key="1">
    <citation type="journal article" date="2019" name="Int. J. Syst. Evol. Microbiol.">
        <title>The Global Catalogue of Microorganisms (GCM) 10K type strain sequencing project: providing services to taxonomists for standard genome sequencing and annotation.</title>
        <authorList>
            <consortium name="The Broad Institute Genomics Platform"/>
            <consortium name="The Broad Institute Genome Sequencing Center for Infectious Disease"/>
            <person name="Wu L."/>
            <person name="Ma J."/>
        </authorList>
    </citation>
    <scope>NUCLEOTIDE SEQUENCE [LARGE SCALE GENOMIC DNA]</scope>
    <source>
        <strain evidence="3">JCM 14924</strain>
    </source>
</reference>
<proteinExistence type="predicted"/>
<accession>A0ABP5NQ11</accession>